<sequence length="101" mass="11127">MGKRNLLSHVTTGPYGDSRLVLGVGGCVCRPPKSSHILQDIFKYDRQNLQVQFLQNHPVVGVNESMGVSLCTLSSDWSEKSSSRGRHTGQKHRRLDGKPGP</sequence>
<dbReference type="EMBL" id="JAHRIM010020362">
    <property type="protein sequence ID" value="MEQ2262417.1"/>
    <property type="molecule type" value="Genomic_DNA"/>
</dbReference>
<comment type="caution">
    <text evidence="2">The sequence shown here is derived from an EMBL/GenBank/DDBJ whole genome shotgun (WGS) entry which is preliminary data.</text>
</comment>
<dbReference type="Proteomes" id="UP001444071">
    <property type="component" value="Unassembled WGS sequence"/>
</dbReference>
<feature type="non-terminal residue" evidence="2">
    <location>
        <position position="101"/>
    </location>
</feature>
<proteinExistence type="predicted"/>
<name>A0ABV0W1R5_9TELE</name>
<keyword evidence="3" id="KW-1185">Reference proteome</keyword>
<feature type="region of interest" description="Disordered" evidence="1">
    <location>
        <begin position="76"/>
        <end position="101"/>
    </location>
</feature>
<feature type="compositionally biased region" description="Basic residues" evidence="1">
    <location>
        <begin position="83"/>
        <end position="95"/>
    </location>
</feature>
<reference evidence="2 3" key="1">
    <citation type="submission" date="2021-06" db="EMBL/GenBank/DDBJ databases">
        <authorList>
            <person name="Palmer J.M."/>
        </authorList>
    </citation>
    <scope>NUCLEOTIDE SEQUENCE [LARGE SCALE GENOMIC DNA]</scope>
    <source>
        <strain evidence="2 3">XR_2019</strain>
        <tissue evidence="2">Muscle</tissue>
    </source>
</reference>
<evidence type="ECO:0000256" key="1">
    <source>
        <dbReference type="SAM" id="MobiDB-lite"/>
    </source>
</evidence>
<gene>
    <name evidence="2" type="ORF">XENORESO_011041</name>
</gene>
<evidence type="ECO:0000313" key="2">
    <source>
        <dbReference type="EMBL" id="MEQ2262417.1"/>
    </source>
</evidence>
<evidence type="ECO:0000313" key="3">
    <source>
        <dbReference type="Proteomes" id="UP001444071"/>
    </source>
</evidence>
<organism evidence="2 3">
    <name type="scientific">Xenotaenia resolanae</name>
    <dbReference type="NCBI Taxonomy" id="208358"/>
    <lineage>
        <taxon>Eukaryota</taxon>
        <taxon>Metazoa</taxon>
        <taxon>Chordata</taxon>
        <taxon>Craniata</taxon>
        <taxon>Vertebrata</taxon>
        <taxon>Euteleostomi</taxon>
        <taxon>Actinopterygii</taxon>
        <taxon>Neopterygii</taxon>
        <taxon>Teleostei</taxon>
        <taxon>Neoteleostei</taxon>
        <taxon>Acanthomorphata</taxon>
        <taxon>Ovalentaria</taxon>
        <taxon>Atherinomorphae</taxon>
        <taxon>Cyprinodontiformes</taxon>
        <taxon>Goodeidae</taxon>
        <taxon>Xenotaenia</taxon>
    </lineage>
</organism>
<protein>
    <submittedName>
        <fullName evidence="2">Uncharacterized protein</fullName>
    </submittedName>
</protein>
<accession>A0ABV0W1R5</accession>